<sequence length="753" mass="83655">MTGNTLLGWLGSAKGKQRPESANAASSAVLSTVPPKHDQDEDEDGPWKAEMDSGLKQGQALMASLEYAKALSSIMKAIAVCPCSPTTHGKDKSCNIFQCTLAVRSTDPGALFEVANSSCSCGKRWPSCTRSLHIQAVDTLTECLEKAKRHVAAFSTALGLIRLDPTSPVGYCRVARIIRYLLKSSQTDADAARSLAVLVRDTKLGSADKLRALINDFVRCGLHNARKHRHGLDDIYHTVLRKMAHSLHMPESRIDPVKKLPREVLGIVFSYLSTSALCRCLRVDKQWNQLLLSDKMLWTHLRIKTPGNPGRGFDFFVKKHPEIKSFVLDEFHGFSPAPRKCRKLLGMPNLQRLHLGTAKKLPVSTQSILLSDNIIPSREFRLKHLTHLSLHGISYTVAAFELIQLASSCLEVLDLVLFPDKANEGFLRVGFGCSIAEQPMPRLKKLRFVIMQEGYFVSMNMGLLAENAPKLEHIYLDGLEIVGSDARHFSLEGPRRWPDLKSLVMGKKTAAPGARTARVVPLIPNVETIELLTQDFALIHDILFSVIAEVGTGTELFHPCLPGREFPPEYLEYLKLPRLRNFRCDYPIASDLLRIALETACESGTLEVLKLSAESTGGPSHCHIRHPYQEGTPVPAADWAFLRSDSLHTLGLSHFNWVSDDSYYSAFNGQPFLDWLACFPKVDTVHVYPGDNANVAAFLMKLVCHPQIKAVHQDQLTGVDWDEARALARKHGVDLRHTKKGPIPPSWSGVDDW</sequence>
<dbReference type="SUPFAM" id="SSF81383">
    <property type="entry name" value="F-box domain"/>
    <property type="match status" value="1"/>
</dbReference>
<reference evidence="3" key="1">
    <citation type="journal article" date="2023" name="Mol. Phylogenet. Evol.">
        <title>Genome-scale phylogeny and comparative genomics of the fungal order Sordariales.</title>
        <authorList>
            <person name="Hensen N."/>
            <person name="Bonometti L."/>
            <person name="Westerberg I."/>
            <person name="Brannstrom I.O."/>
            <person name="Guillou S."/>
            <person name="Cros-Aarteil S."/>
            <person name="Calhoun S."/>
            <person name="Haridas S."/>
            <person name="Kuo A."/>
            <person name="Mondo S."/>
            <person name="Pangilinan J."/>
            <person name="Riley R."/>
            <person name="LaButti K."/>
            <person name="Andreopoulos B."/>
            <person name="Lipzen A."/>
            <person name="Chen C."/>
            <person name="Yan M."/>
            <person name="Daum C."/>
            <person name="Ng V."/>
            <person name="Clum A."/>
            <person name="Steindorff A."/>
            <person name="Ohm R.A."/>
            <person name="Martin F."/>
            <person name="Silar P."/>
            <person name="Natvig D.O."/>
            <person name="Lalanne C."/>
            <person name="Gautier V."/>
            <person name="Ament-Velasquez S.L."/>
            <person name="Kruys A."/>
            <person name="Hutchinson M.I."/>
            <person name="Powell A.J."/>
            <person name="Barry K."/>
            <person name="Miller A.N."/>
            <person name="Grigoriev I.V."/>
            <person name="Debuchy R."/>
            <person name="Gladieux P."/>
            <person name="Hiltunen Thoren M."/>
            <person name="Johannesson H."/>
        </authorList>
    </citation>
    <scope>NUCLEOTIDE SEQUENCE</scope>
    <source>
        <strain evidence="3">CBS 955.72</strain>
    </source>
</reference>
<reference evidence="3" key="2">
    <citation type="submission" date="2023-06" db="EMBL/GenBank/DDBJ databases">
        <authorList>
            <consortium name="Lawrence Berkeley National Laboratory"/>
            <person name="Haridas S."/>
            <person name="Hensen N."/>
            <person name="Bonometti L."/>
            <person name="Westerberg I."/>
            <person name="Brannstrom I.O."/>
            <person name="Guillou S."/>
            <person name="Cros-Aarteil S."/>
            <person name="Calhoun S."/>
            <person name="Kuo A."/>
            <person name="Mondo S."/>
            <person name="Pangilinan J."/>
            <person name="Riley R."/>
            <person name="Labutti K."/>
            <person name="Andreopoulos B."/>
            <person name="Lipzen A."/>
            <person name="Chen C."/>
            <person name="Yanf M."/>
            <person name="Daum C."/>
            <person name="Ng V."/>
            <person name="Clum A."/>
            <person name="Steindorff A."/>
            <person name="Ohm R."/>
            <person name="Martin F."/>
            <person name="Silar P."/>
            <person name="Natvig D."/>
            <person name="Lalanne C."/>
            <person name="Gautier V."/>
            <person name="Ament-Velasquez S.L."/>
            <person name="Kruys A."/>
            <person name="Hutchinson M.I."/>
            <person name="Powell A.J."/>
            <person name="Barry K."/>
            <person name="Miller A.N."/>
            <person name="Grigoriev I.V."/>
            <person name="Debuchy R."/>
            <person name="Gladieux P."/>
            <person name="Thoren M.H."/>
            <person name="Johannesson H."/>
        </authorList>
    </citation>
    <scope>NUCLEOTIDE SEQUENCE</scope>
    <source>
        <strain evidence="3">CBS 955.72</strain>
    </source>
</reference>
<dbReference type="SUPFAM" id="SSF52047">
    <property type="entry name" value="RNI-like"/>
    <property type="match status" value="1"/>
</dbReference>
<gene>
    <name evidence="3" type="ORF">B0T25DRAFT_125884</name>
</gene>
<dbReference type="InterPro" id="IPR001810">
    <property type="entry name" value="F-box_dom"/>
</dbReference>
<name>A0AAJ0MIE9_9PEZI</name>
<dbReference type="InterPro" id="IPR036047">
    <property type="entry name" value="F-box-like_dom_sf"/>
</dbReference>
<feature type="domain" description="F-box" evidence="2">
    <location>
        <begin position="254"/>
        <end position="301"/>
    </location>
</feature>
<dbReference type="AlphaFoldDB" id="A0AAJ0MIE9"/>
<organism evidence="3 4">
    <name type="scientific">Lasiosphaeria hispida</name>
    <dbReference type="NCBI Taxonomy" id="260671"/>
    <lineage>
        <taxon>Eukaryota</taxon>
        <taxon>Fungi</taxon>
        <taxon>Dikarya</taxon>
        <taxon>Ascomycota</taxon>
        <taxon>Pezizomycotina</taxon>
        <taxon>Sordariomycetes</taxon>
        <taxon>Sordariomycetidae</taxon>
        <taxon>Sordariales</taxon>
        <taxon>Lasiosphaeriaceae</taxon>
        <taxon>Lasiosphaeria</taxon>
    </lineage>
</organism>
<feature type="region of interest" description="Disordered" evidence="1">
    <location>
        <begin position="1"/>
        <end position="51"/>
    </location>
</feature>
<keyword evidence="4" id="KW-1185">Reference proteome</keyword>
<evidence type="ECO:0000259" key="2">
    <source>
        <dbReference type="PROSITE" id="PS50181"/>
    </source>
</evidence>
<dbReference type="Gene3D" id="1.20.1280.50">
    <property type="match status" value="1"/>
</dbReference>
<evidence type="ECO:0000313" key="3">
    <source>
        <dbReference type="EMBL" id="KAK3360259.1"/>
    </source>
</evidence>
<comment type="caution">
    <text evidence="3">The sequence shown here is derived from an EMBL/GenBank/DDBJ whole genome shotgun (WGS) entry which is preliminary data.</text>
</comment>
<dbReference type="PROSITE" id="PS50181">
    <property type="entry name" value="FBOX"/>
    <property type="match status" value="1"/>
</dbReference>
<dbReference type="Proteomes" id="UP001275084">
    <property type="component" value="Unassembled WGS sequence"/>
</dbReference>
<dbReference type="Pfam" id="PF12937">
    <property type="entry name" value="F-box-like"/>
    <property type="match status" value="1"/>
</dbReference>
<dbReference type="EMBL" id="JAUIQD010000002">
    <property type="protein sequence ID" value="KAK3360259.1"/>
    <property type="molecule type" value="Genomic_DNA"/>
</dbReference>
<proteinExistence type="predicted"/>
<evidence type="ECO:0000313" key="4">
    <source>
        <dbReference type="Proteomes" id="UP001275084"/>
    </source>
</evidence>
<evidence type="ECO:0000256" key="1">
    <source>
        <dbReference type="SAM" id="MobiDB-lite"/>
    </source>
</evidence>
<dbReference type="SMART" id="SM00256">
    <property type="entry name" value="FBOX"/>
    <property type="match status" value="1"/>
</dbReference>
<feature type="compositionally biased region" description="Basic and acidic residues" evidence="1">
    <location>
        <begin position="35"/>
        <end position="51"/>
    </location>
</feature>
<protein>
    <recommendedName>
        <fullName evidence="2">F-box domain-containing protein</fullName>
    </recommendedName>
</protein>
<accession>A0AAJ0MIE9</accession>